<feature type="transmembrane region" description="Helical" evidence="1">
    <location>
        <begin position="27"/>
        <end position="47"/>
    </location>
</feature>
<evidence type="ECO:0000256" key="1">
    <source>
        <dbReference type="SAM" id="Phobius"/>
    </source>
</evidence>
<gene>
    <name evidence="2" type="ORF">GCM10022267_89310</name>
</gene>
<keyword evidence="1" id="KW-0812">Transmembrane</keyword>
<proteinExistence type="predicted"/>
<dbReference type="EMBL" id="BAABBE010000072">
    <property type="protein sequence ID" value="GAA3688703.1"/>
    <property type="molecule type" value="Genomic_DNA"/>
</dbReference>
<evidence type="ECO:0000313" key="2">
    <source>
        <dbReference type="EMBL" id="GAA3688703.1"/>
    </source>
</evidence>
<dbReference type="Proteomes" id="UP001500711">
    <property type="component" value="Unassembled WGS sequence"/>
</dbReference>
<keyword evidence="1" id="KW-1133">Transmembrane helix</keyword>
<keyword evidence="3" id="KW-1185">Reference proteome</keyword>
<protein>
    <submittedName>
        <fullName evidence="2">Uncharacterized protein</fullName>
    </submittedName>
</protein>
<comment type="caution">
    <text evidence="2">The sequence shown here is derived from an EMBL/GenBank/DDBJ whole genome shotgun (WGS) entry which is preliminary data.</text>
</comment>
<sequence length="53" mass="5399">MRLGAVPAFAVLVAILAEHGSAGVALAYLVATPLAVLLGVWATRAVVQRQEAS</sequence>
<organism evidence="2 3">
    <name type="scientific">Lentzea roselyniae</name>
    <dbReference type="NCBI Taxonomy" id="531940"/>
    <lineage>
        <taxon>Bacteria</taxon>
        <taxon>Bacillati</taxon>
        <taxon>Actinomycetota</taxon>
        <taxon>Actinomycetes</taxon>
        <taxon>Pseudonocardiales</taxon>
        <taxon>Pseudonocardiaceae</taxon>
        <taxon>Lentzea</taxon>
    </lineage>
</organism>
<keyword evidence="1" id="KW-0472">Membrane</keyword>
<accession>A0ABP7CG29</accession>
<evidence type="ECO:0000313" key="3">
    <source>
        <dbReference type="Proteomes" id="UP001500711"/>
    </source>
</evidence>
<reference evidence="3" key="1">
    <citation type="journal article" date="2019" name="Int. J. Syst. Evol. Microbiol.">
        <title>The Global Catalogue of Microorganisms (GCM) 10K type strain sequencing project: providing services to taxonomists for standard genome sequencing and annotation.</title>
        <authorList>
            <consortium name="The Broad Institute Genomics Platform"/>
            <consortium name="The Broad Institute Genome Sequencing Center for Infectious Disease"/>
            <person name="Wu L."/>
            <person name="Ma J."/>
        </authorList>
    </citation>
    <scope>NUCLEOTIDE SEQUENCE [LARGE SCALE GENOMIC DNA]</scope>
    <source>
        <strain evidence="3">JCM 17494</strain>
    </source>
</reference>
<name>A0ABP7CG29_9PSEU</name>